<dbReference type="AlphaFoldDB" id="A0A975A2U1"/>
<reference evidence="2" key="1">
    <citation type="submission" date="2021-02" db="EMBL/GenBank/DDBJ databases">
        <title>Fulvivirga sp. S481 isolated from sea water.</title>
        <authorList>
            <person name="Bae S.S."/>
            <person name="Baek K."/>
        </authorList>
    </citation>
    <scope>NUCLEOTIDE SEQUENCE</scope>
    <source>
        <strain evidence="2">S481</strain>
    </source>
</reference>
<feature type="chain" id="PRO_5037800053" description="Capsule assembly Wzi family protein" evidence="1">
    <location>
        <begin position="22"/>
        <end position="563"/>
    </location>
</feature>
<name>A0A975A2U1_9BACT</name>
<sequence>MGKSIILTLFLALSFYQFATAQSSLAPLNEDYYHLIDRYEIKYGQLNPYFHTSLKGYTRSSIGQYADSLLNADEQLSHQDKFNLEYLRNDNWEWTGTEENVSRKPFLKHFYRSKSDLYHVREKNFDLHINPVLHLSGGKESEDDVTTQTNTRGVQIRGVVDNKVGFYSYIGENQIINPFYVRQNIASNFVVPHEGFWKGYKDDGVDFFTARGYITFNATKHINLQFGHDRFTIGNGHRSMILSDNAPAYLFLKLNTQVWKINYTNIFANLTSDVFGNAGGLTANNGYPEKYMAFHHLGINIGKKLNIGVFESVIFDRTDSLGNHNIDIRYLNPIIFYRAVEQQNGSTDNVLLGLDFKWLAAKGISFYGQFTLDEFLLENLKEGSGWWANKFAVQLGAEYIDAFGINNLDLQAEANLARPYTYSHSSQYGSYSHYRQSLAHPLGANFYEGIGIVRYQPIDRLYLTGKLIYAQYGFDGAGENWGGNILLNNVSREMDFGNEIAQGQKAELTYIDLTASYMFKHNFFIDGKLVSRNLSTDIASADSDTNFLSLSVRWNIPQRLHEF</sequence>
<feature type="signal peptide" evidence="1">
    <location>
        <begin position="1"/>
        <end position="21"/>
    </location>
</feature>
<proteinExistence type="predicted"/>
<dbReference type="Gene3D" id="2.40.160.130">
    <property type="entry name" value="Capsule assembly protein Wzi"/>
    <property type="match status" value="1"/>
</dbReference>
<organism evidence="2 3">
    <name type="scientific">Fulvivirga lutea</name>
    <dbReference type="NCBI Taxonomy" id="2810512"/>
    <lineage>
        <taxon>Bacteria</taxon>
        <taxon>Pseudomonadati</taxon>
        <taxon>Bacteroidota</taxon>
        <taxon>Cytophagia</taxon>
        <taxon>Cytophagales</taxon>
        <taxon>Fulvivirgaceae</taxon>
        <taxon>Fulvivirga</taxon>
    </lineage>
</organism>
<evidence type="ECO:0000256" key="1">
    <source>
        <dbReference type="SAM" id="SignalP"/>
    </source>
</evidence>
<gene>
    <name evidence="2" type="ORF">JR347_07445</name>
</gene>
<dbReference type="KEGG" id="fuv:JR347_07445"/>
<protein>
    <recommendedName>
        <fullName evidence="4">Capsule assembly Wzi family protein</fullName>
    </recommendedName>
</protein>
<evidence type="ECO:0008006" key="4">
    <source>
        <dbReference type="Google" id="ProtNLM"/>
    </source>
</evidence>
<evidence type="ECO:0000313" key="2">
    <source>
        <dbReference type="EMBL" id="QSE98907.1"/>
    </source>
</evidence>
<dbReference type="EMBL" id="CP070608">
    <property type="protein sequence ID" value="QSE98907.1"/>
    <property type="molecule type" value="Genomic_DNA"/>
</dbReference>
<dbReference type="InterPro" id="IPR038636">
    <property type="entry name" value="Wzi_sf"/>
</dbReference>
<dbReference type="Proteomes" id="UP000662783">
    <property type="component" value="Chromosome"/>
</dbReference>
<evidence type="ECO:0000313" key="3">
    <source>
        <dbReference type="Proteomes" id="UP000662783"/>
    </source>
</evidence>
<accession>A0A975A2U1</accession>
<dbReference type="RefSeq" id="WP_205723421.1">
    <property type="nucleotide sequence ID" value="NZ_CP070608.1"/>
</dbReference>
<keyword evidence="3" id="KW-1185">Reference proteome</keyword>
<keyword evidence="1" id="KW-0732">Signal</keyword>